<sequence>MDPTQKRWYLGISTPNPSCGGHHGLIVEERELRSGWLIEECWWPTMGWEVSFDDPLTLHGTIMFEAGEAAPKRPEMGKVLPKDGFARAWTSLQATPPEMTHQRIKKAKKMATVNIRQDRTTIYWYTQGLDRCKKRLLQQGEDICGNLLQEALMQTAGLFQKETCTVEEIIQDLFPRENEIRTEHTERQEEIMANDDKTGITKEEVSNAIETMKKGKAPSPDGVTTEVVI</sequence>
<keyword evidence="2" id="KW-1185">Reference proteome</keyword>
<gene>
    <name evidence="1" type="ORF">HHI36_002541</name>
</gene>
<dbReference type="AlphaFoldDB" id="A0ABD2PB41"/>
<dbReference type="EMBL" id="JABFTP020000185">
    <property type="protein sequence ID" value="KAL3288090.1"/>
    <property type="molecule type" value="Genomic_DNA"/>
</dbReference>
<reference evidence="1 2" key="1">
    <citation type="journal article" date="2021" name="BMC Biol.">
        <title>Horizontally acquired antibacterial genes associated with adaptive radiation of ladybird beetles.</title>
        <authorList>
            <person name="Li H.S."/>
            <person name="Tang X.F."/>
            <person name="Huang Y.H."/>
            <person name="Xu Z.Y."/>
            <person name="Chen M.L."/>
            <person name="Du X.Y."/>
            <person name="Qiu B.Y."/>
            <person name="Chen P.T."/>
            <person name="Zhang W."/>
            <person name="Slipinski A."/>
            <person name="Escalona H.E."/>
            <person name="Waterhouse R.M."/>
            <person name="Zwick A."/>
            <person name="Pang H."/>
        </authorList>
    </citation>
    <scope>NUCLEOTIDE SEQUENCE [LARGE SCALE GENOMIC DNA]</scope>
    <source>
        <strain evidence="1">SYSU2018</strain>
    </source>
</reference>
<comment type="caution">
    <text evidence="1">The sequence shown here is derived from an EMBL/GenBank/DDBJ whole genome shotgun (WGS) entry which is preliminary data.</text>
</comment>
<organism evidence="1 2">
    <name type="scientific">Cryptolaemus montrouzieri</name>
    <dbReference type="NCBI Taxonomy" id="559131"/>
    <lineage>
        <taxon>Eukaryota</taxon>
        <taxon>Metazoa</taxon>
        <taxon>Ecdysozoa</taxon>
        <taxon>Arthropoda</taxon>
        <taxon>Hexapoda</taxon>
        <taxon>Insecta</taxon>
        <taxon>Pterygota</taxon>
        <taxon>Neoptera</taxon>
        <taxon>Endopterygota</taxon>
        <taxon>Coleoptera</taxon>
        <taxon>Polyphaga</taxon>
        <taxon>Cucujiformia</taxon>
        <taxon>Coccinelloidea</taxon>
        <taxon>Coccinellidae</taxon>
        <taxon>Scymninae</taxon>
        <taxon>Scymnini</taxon>
        <taxon>Cryptolaemus</taxon>
    </lineage>
</organism>
<evidence type="ECO:0000313" key="2">
    <source>
        <dbReference type="Proteomes" id="UP001516400"/>
    </source>
</evidence>
<protein>
    <submittedName>
        <fullName evidence="1">Uncharacterized protein</fullName>
    </submittedName>
</protein>
<evidence type="ECO:0000313" key="1">
    <source>
        <dbReference type="EMBL" id="KAL3288090.1"/>
    </source>
</evidence>
<name>A0ABD2PB41_9CUCU</name>
<dbReference type="Proteomes" id="UP001516400">
    <property type="component" value="Unassembled WGS sequence"/>
</dbReference>
<accession>A0ABD2PB41</accession>
<proteinExistence type="predicted"/>